<feature type="region of interest" description="Disordered" evidence="1">
    <location>
        <begin position="1"/>
        <end position="20"/>
    </location>
</feature>
<proteinExistence type="predicted"/>
<keyword evidence="2" id="KW-0472">Membrane</keyword>
<gene>
    <name evidence="3" type="ORF">GE115_15950</name>
</gene>
<reference evidence="3 4" key="1">
    <citation type="submission" date="2019-10" db="EMBL/GenBank/DDBJ databases">
        <authorList>
            <person name="Nie G."/>
            <person name="Ming H."/>
            <person name="Yi B."/>
        </authorList>
    </citation>
    <scope>NUCLEOTIDE SEQUENCE [LARGE SCALE GENOMIC DNA]</scope>
    <source>
        <strain evidence="3 4">CFH 90414</strain>
    </source>
</reference>
<feature type="transmembrane region" description="Helical" evidence="2">
    <location>
        <begin position="57"/>
        <end position="78"/>
    </location>
</feature>
<dbReference type="Proteomes" id="UP000431080">
    <property type="component" value="Unassembled WGS sequence"/>
</dbReference>
<keyword evidence="2" id="KW-1133">Transmembrane helix</keyword>
<comment type="caution">
    <text evidence="3">The sequence shown here is derived from an EMBL/GenBank/DDBJ whole genome shotgun (WGS) entry which is preliminary data.</text>
</comment>
<sequence>MTDRLMPPSGHAVVGHAPGQPMLGEQAGARALGSGSTVLPELAAAPERERSFWRHPAFLVSSILTVLALAAAATWWILTIVNDDSVRVDGLTASVEGGNLHLDWGGPDAEYALYAVAADGEVSDLTQLVRGTEAWIPAAAGVADDSTCFVVRPAAETGEVSLDAATLDGQRGAGVCAADADA</sequence>
<accession>A0A6I2FF63</accession>
<protein>
    <submittedName>
        <fullName evidence="3">Uncharacterized protein</fullName>
    </submittedName>
</protein>
<evidence type="ECO:0000256" key="2">
    <source>
        <dbReference type="SAM" id="Phobius"/>
    </source>
</evidence>
<name>A0A6I2FF63_9MICO</name>
<evidence type="ECO:0000313" key="3">
    <source>
        <dbReference type="EMBL" id="MRG61350.1"/>
    </source>
</evidence>
<dbReference type="AlphaFoldDB" id="A0A6I2FF63"/>
<dbReference type="RefSeq" id="WP_153685751.1">
    <property type="nucleotide sequence ID" value="NZ_WJIF01000011.1"/>
</dbReference>
<evidence type="ECO:0000313" key="4">
    <source>
        <dbReference type="Proteomes" id="UP000431080"/>
    </source>
</evidence>
<keyword evidence="4" id="KW-1185">Reference proteome</keyword>
<evidence type="ECO:0000256" key="1">
    <source>
        <dbReference type="SAM" id="MobiDB-lite"/>
    </source>
</evidence>
<organism evidence="3 4">
    <name type="scientific">Agromyces agglutinans</name>
    <dbReference type="NCBI Taxonomy" id="2662258"/>
    <lineage>
        <taxon>Bacteria</taxon>
        <taxon>Bacillati</taxon>
        <taxon>Actinomycetota</taxon>
        <taxon>Actinomycetes</taxon>
        <taxon>Micrococcales</taxon>
        <taxon>Microbacteriaceae</taxon>
        <taxon>Agromyces</taxon>
    </lineage>
</organism>
<dbReference type="EMBL" id="WJIF01000011">
    <property type="protein sequence ID" value="MRG61350.1"/>
    <property type="molecule type" value="Genomic_DNA"/>
</dbReference>
<keyword evidence="2" id="KW-0812">Transmembrane</keyword>